<dbReference type="PROSITE" id="PS51904">
    <property type="entry name" value="GLYCOSYL_HYDROL_F25_2"/>
    <property type="match status" value="1"/>
</dbReference>
<accession>A0A928Q3C9</accession>
<dbReference type="AlphaFoldDB" id="A0A928Q3C9"/>
<dbReference type="GO" id="GO:0016052">
    <property type="term" value="P:carbohydrate catabolic process"/>
    <property type="evidence" value="ECO:0007669"/>
    <property type="project" value="TreeGrafter"/>
</dbReference>
<protein>
    <submittedName>
        <fullName evidence="2">Glycosyl hydrolase family 25</fullName>
    </submittedName>
</protein>
<evidence type="ECO:0000256" key="1">
    <source>
        <dbReference type="ARBA" id="ARBA00010646"/>
    </source>
</evidence>
<proteinExistence type="inferred from homology"/>
<dbReference type="Proteomes" id="UP000754750">
    <property type="component" value="Unassembled WGS sequence"/>
</dbReference>
<dbReference type="RefSeq" id="WP_020073423.1">
    <property type="nucleotide sequence ID" value="NZ_JBKWRC010000001.1"/>
</dbReference>
<comment type="caution">
    <text evidence="2">The sequence shown here is derived from an EMBL/GenBank/DDBJ whole genome shotgun (WGS) entry which is preliminary data.</text>
</comment>
<reference evidence="2" key="1">
    <citation type="submission" date="2019-04" db="EMBL/GenBank/DDBJ databases">
        <title>Evolution of Biomass-Degrading Anaerobic Consortia Revealed by Metagenomics.</title>
        <authorList>
            <person name="Peng X."/>
        </authorList>
    </citation>
    <scope>NUCLEOTIDE SEQUENCE</scope>
    <source>
        <strain evidence="2">SIG551</strain>
    </source>
</reference>
<dbReference type="EMBL" id="SVNY01000002">
    <property type="protein sequence ID" value="MBE6832771.1"/>
    <property type="molecule type" value="Genomic_DNA"/>
</dbReference>
<dbReference type="Gene3D" id="3.20.20.80">
    <property type="entry name" value="Glycosidases"/>
    <property type="match status" value="1"/>
</dbReference>
<dbReference type="GO" id="GO:0003796">
    <property type="term" value="F:lysozyme activity"/>
    <property type="evidence" value="ECO:0007669"/>
    <property type="project" value="InterPro"/>
</dbReference>
<gene>
    <name evidence="2" type="ORF">E7512_04195</name>
</gene>
<organism evidence="2 3">
    <name type="scientific">Faecalispora sporosphaeroides</name>
    <dbReference type="NCBI Taxonomy" id="1549"/>
    <lineage>
        <taxon>Bacteria</taxon>
        <taxon>Bacillati</taxon>
        <taxon>Bacillota</taxon>
        <taxon>Clostridia</taxon>
        <taxon>Eubacteriales</taxon>
        <taxon>Oscillospiraceae</taxon>
        <taxon>Faecalispora</taxon>
    </lineage>
</organism>
<dbReference type="PANTHER" id="PTHR34135:SF2">
    <property type="entry name" value="LYSOZYME"/>
    <property type="match status" value="1"/>
</dbReference>
<dbReference type="InterPro" id="IPR017853">
    <property type="entry name" value="GH"/>
</dbReference>
<dbReference type="GO" id="GO:0016998">
    <property type="term" value="P:cell wall macromolecule catabolic process"/>
    <property type="evidence" value="ECO:0007669"/>
    <property type="project" value="InterPro"/>
</dbReference>
<dbReference type="SUPFAM" id="SSF51445">
    <property type="entry name" value="(Trans)glycosidases"/>
    <property type="match status" value="1"/>
</dbReference>
<comment type="similarity">
    <text evidence="1">Belongs to the glycosyl hydrolase 25 family.</text>
</comment>
<dbReference type="InterPro" id="IPR002053">
    <property type="entry name" value="Glyco_hydro_25"/>
</dbReference>
<dbReference type="PANTHER" id="PTHR34135">
    <property type="entry name" value="LYSOZYME"/>
    <property type="match status" value="1"/>
</dbReference>
<keyword evidence="2" id="KW-0378">Hydrolase</keyword>
<evidence type="ECO:0000313" key="3">
    <source>
        <dbReference type="Proteomes" id="UP000754750"/>
    </source>
</evidence>
<name>A0A928Q3C9_9FIRM</name>
<evidence type="ECO:0000313" key="2">
    <source>
        <dbReference type="EMBL" id="MBE6832771.1"/>
    </source>
</evidence>
<sequence length="301" mass="33724">MSTRKGIDVYNGTGKVDWKLVKEAGYDFAMIKSSEGHTLADRSMSENLTNAAAAGLHTGVYHWMHAVTTEEAAKEAEFFLNIIRGCKMEYPVALDVEQDTILRLPRDRLTDIVVAWCNQVRQAGYYTAVYANLNVLRNHLDWSRIKQFDLWLAQYHTQMSNEFPAAIWQHSSTGRVPGVKNGTGDVDLNLSFKEYPEIIRRGGFNNFPAAAPPEQADSPLSLDTSSKDMTPGEVYTVLARCKEKPEVTVTGRDVIRASEPRLDAKGRGWLIDVTALKPPVRHAHIQVRSKDETANCNFNVL</sequence>
<dbReference type="CDD" id="cd06414">
    <property type="entry name" value="GH25_LytC-like"/>
    <property type="match status" value="1"/>
</dbReference>
<dbReference type="Pfam" id="PF01183">
    <property type="entry name" value="Glyco_hydro_25"/>
    <property type="match status" value="1"/>
</dbReference>
<dbReference type="GO" id="GO:0009253">
    <property type="term" value="P:peptidoglycan catabolic process"/>
    <property type="evidence" value="ECO:0007669"/>
    <property type="project" value="InterPro"/>
</dbReference>